<sequence>MDVEVLIVGAGPTGLAAACGLAAAGVAVRVVDAAPAPATTSRALALQPRGIEVLDRLDALGDLPRRAQPISRLDVFVDGSPIAGMRTDRALERWHAPGVLVVSQAEVEGALRDRLAALGGSVEWGRAVTGVEPRPDAVTVRFGDGPALEADWLIGADGARSAVRKSAGIDFPGMPLIERFLLADVRADLDRPRDATAAWLRGTDLVAAFPLPGDRRWRIMGTAPADGFDEPTPAEIVEHLGQRVAAETGGVIRSTEWTSMFRIQRRLAGAYRRRRVLLAGDAAHIHSPLGGQGMNTGLGDAENLAWKLALVVTGRAEPALLDSYSAERRPVAEAVLTSTSQVTMGALGRGWAARVLRDRVAVPLLNRDWVQRLITAEASQLRVSYRHGPLGGRGLRRPRPGDRVPNREFQRADGTAIRLHDAVGPGWALAGPEPLAAAAADRLGAVQHLAGTGDALLIRPDGHLGWRGRDAAGLHRWLDGVLGTPR</sequence>
<keyword evidence="2" id="KW-0285">Flavoprotein</keyword>
<dbReference type="InterPro" id="IPR050641">
    <property type="entry name" value="RIFMO-like"/>
</dbReference>
<dbReference type="STRING" id="1798.AWC30_14490"/>
<dbReference type="SUPFAM" id="SSF51905">
    <property type="entry name" value="FAD/NAD(P)-binding domain"/>
    <property type="match status" value="1"/>
</dbReference>
<dbReference type="EMBL" id="LQPZ01000040">
    <property type="protein sequence ID" value="ORX01082.1"/>
    <property type="molecule type" value="Genomic_DNA"/>
</dbReference>
<evidence type="ECO:0000313" key="6">
    <source>
        <dbReference type="Proteomes" id="UP000193090"/>
    </source>
</evidence>
<evidence type="ECO:0000256" key="2">
    <source>
        <dbReference type="ARBA" id="ARBA00022630"/>
    </source>
</evidence>
<evidence type="ECO:0000259" key="4">
    <source>
        <dbReference type="Pfam" id="PF01494"/>
    </source>
</evidence>
<proteinExistence type="predicted"/>
<dbReference type="RefSeq" id="WP_085110901.1">
    <property type="nucleotide sequence ID" value="NZ_LQPZ01000040.1"/>
</dbReference>
<dbReference type="GO" id="GO:0071949">
    <property type="term" value="F:FAD binding"/>
    <property type="evidence" value="ECO:0007669"/>
    <property type="project" value="InterPro"/>
</dbReference>
<dbReference type="OrthoDB" id="8670884at2"/>
<reference evidence="5 6" key="1">
    <citation type="submission" date="2016-01" db="EMBL/GenBank/DDBJ databases">
        <title>The new phylogeny of the genus Mycobacterium.</title>
        <authorList>
            <person name="Tarcisio F."/>
            <person name="Conor M."/>
            <person name="Antonella G."/>
            <person name="Elisabetta G."/>
            <person name="Giulia F.S."/>
            <person name="Sara T."/>
            <person name="Anna F."/>
            <person name="Clotilde B."/>
            <person name="Roberto B."/>
            <person name="Veronica D.S."/>
            <person name="Fabio R."/>
            <person name="Monica P."/>
            <person name="Olivier J."/>
            <person name="Enrico T."/>
            <person name="Nicola S."/>
        </authorList>
    </citation>
    <scope>NUCLEOTIDE SEQUENCE [LARGE SCALE GENOMIC DNA]</scope>
    <source>
        <strain evidence="5 6">DSM 44153</strain>
    </source>
</reference>
<protein>
    <recommendedName>
        <fullName evidence="4">FAD-binding domain-containing protein</fullName>
    </recommendedName>
</protein>
<accession>A0A1X2EG33</accession>
<evidence type="ECO:0000313" key="5">
    <source>
        <dbReference type="EMBL" id="ORX01082.1"/>
    </source>
</evidence>
<feature type="domain" description="FAD-binding" evidence="4">
    <location>
        <begin position="2"/>
        <end position="337"/>
    </location>
</feature>
<dbReference type="Gene3D" id="3.30.70.2450">
    <property type="match status" value="1"/>
</dbReference>
<dbReference type="PANTHER" id="PTHR43004:SF19">
    <property type="entry name" value="BINDING MONOOXYGENASE, PUTATIVE (JCVI)-RELATED"/>
    <property type="match status" value="1"/>
</dbReference>
<evidence type="ECO:0000256" key="1">
    <source>
        <dbReference type="ARBA" id="ARBA00001974"/>
    </source>
</evidence>
<dbReference type="GO" id="GO:0016709">
    <property type="term" value="F:oxidoreductase activity, acting on paired donors, with incorporation or reduction of molecular oxygen, NAD(P)H as one donor, and incorporation of one atom of oxygen"/>
    <property type="evidence" value="ECO:0007669"/>
    <property type="project" value="UniProtKB-ARBA"/>
</dbReference>
<dbReference type="Proteomes" id="UP000193090">
    <property type="component" value="Unassembled WGS sequence"/>
</dbReference>
<dbReference type="PANTHER" id="PTHR43004">
    <property type="entry name" value="TRK SYSTEM POTASSIUM UPTAKE PROTEIN"/>
    <property type="match status" value="1"/>
</dbReference>
<dbReference type="Pfam" id="PF01494">
    <property type="entry name" value="FAD_binding_3"/>
    <property type="match status" value="1"/>
</dbReference>
<dbReference type="Gene3D" id="3.50.50.60">
    <property type="entry name" value="FAD/NAD(P)-binding domain"/>
    <property type="match status" value="1"/>
</dbReference>
<evidence type="ECO:0000256" key="3">
    <source>
        <dbReference type="ARBA" id="ARBA00022827"/>
    </source>
</evidence>
<keyword evidence="3" id="KW-0274">FAD</keyword>
<gene>
    <name evidence="5" type="ORF">AWC30_14490</name>
</gene>
<dbReference type="PRINTS" id="PR00420">
    <property type="entry name" value="RNGMNOXGNASE"/>
</dbReference>
<dbReference type="InterPro" id="IPR002938">
    <property type="entry name" value="FAD-bd"/>
</dbReference>
<comment type="caution">
    <text evidence="5">The sequence shown here is derived from an EMBL/GenBank/DDBJ whole genome shotgun (WGS) entry which is preliminary data.</text>
</comment>
<keyword evidence="6" id="KW-1185">Reference proteome</keyword>
<dbReference type="AlphaFoldDB" id="A0A1X2EG33"/>
<name>A0A1X2EG33_9MYCO</name>
<dbReference type="Pfam" id="PF21274">
    <property type="entry name" value="Rng_hyd_C"/>
    <property type="match status" value="1"/>
</dbReference>
<organism evidence="5 6">
    <name type="scientific">Mycolicibacillus trivialis</name>
    <dbReference type="NCBI Taxonomy" id="1798"/>
    <lineage>
        <taxon>Bacteria</taxon>
        <taxon>Bacillati</taxon>
        <taxon>Actinomycetota</taxon>
        <taxon>Actinomycetes</taxon>
        <taxon>Mycobacteriales</taxon>
        <taxon>Mycobacteriaceae</taxon>
        <taxon>Mycolicibacillus</taxon>
    </lineage>
</organism>
<dbReference type="Gene3D" id="3.40.30.120">
    <property type="match status" value="1"/>
</dbReference>
<comment type="cofactor">
    <cofactor evidence="1">
        <name>FAD</name>
        <dbReference type="ChEBI" id="CHEBI:57692"/>
    </cofactor>
</comment>
<dbReference type="InterPro" id="IPR036188">
    <property type="entry name" value="FAD/NAD-bd_sf"/>
</dbReference>